<proteinExistence type="predicted"/>
<dbReference type="Gene3D" id="2.60.120.260">
    <property type="entry name" value="Galactose-binding domain-like"/>
    <property type="match status" value="1"/>
</dbReference>
<sequence length="536" mass="60937">MQKIILYTILIVFSFLTKAVAQELETIEKSTEWMARGSKSESYEMGLSKKSTSNEQEVFTIRSIDKKIDGFGTLMKSGKPDLYLGKTIKMTGYVKSEKVKSWAGLWMRIDYYNDKVLSFDNMQNRAIEGTNDWAKYEVVLFVPQDATDFSYGVLLDGTGQIWFKDIQLEIVDDSVSETGTIKGRNSKSISFEDKAKVIANNIEMITTEEKNALKKEVEAIDVQVSEGKITAEKAQELKTNIAQERANNIETKVAIEEAKLAQLVQDKVDGKIADSNDKPKRGGTRIILGSSKDDAIGDDRTEINLGSMKIYNGEKDKAERKSKRTTSQFVFAFGLNNVITEGENLEDSDYRVWGSHFYEWGVTYNSRIFKNNNLLHAKYGLSLMYNNLRPTDNRYFVKNGDQTDLVTSAIKLDESRFRNVYLTAPLHLEFDFTPKKLSKDGTKTYFRTHESVRLGIGGYGGVRIKSKQILKYEIDDVKIKEKQKGDFNVSDFTYGLSAYLGYGQTSLYVKYDLNPLFKNNNIDQNNVSLGLRFDFN</sequence>
<comment type="caution">
    <text evidence="1">The sequence shown here is derived from an EMBL/GenBank/DDBJ whole genome shotgun (WGS) entry which is preliminary data.</text>
</comment>
<evidence type="ECO:0000313" key="2">
    <source>
        <dbReference type="Proteomes" id="UP000656274"/>
    </source>
</evidence>
<dbReference type="RefSeq" id="WP_194093235.1">
    <property type="nucleotide sequence ID" value="NZ_JADFTZ010000001.1"/>
</dbReference>
<evidence type="ECO:0000313" key="1">
    <source>
        <dbReference type="EMBL" id="MBE9575299.1"/>
    </source>
</evidence>
<name>A0ABR9WN04_9FLAO</name>
<dbReference type="EMBL" id="JADFTZ010000001">
    <property type="protein sequence ID" value="MBE9575299.1"/>
    <property type="molecule type" value="Genomic_DNA"/>
</dbReference>
<keyword evidence="2" id="KW-1185">Reference proteome</keyword>
<gene>
    <name evidence="1" type="ORF">IM755_01125</name>
</gene>
<dbReference type="Proteomes" id="UP000656274">
    <property type="component" value="Unassembled WGS sequence"/>
</dbReference>
<accession>A0ABR9WN04</accession>
<organism evidence="1 2">
    <name type="scientific">Flavobacterium proteolyticum</name>
    <dbReference type="NCBI Taxonomy" id="2911683"/>
    <lineage>
        <taxon>Bacteria</taxon>
        <taxon>Pseudomonadati</taxon>
        <taxon>Bacteroidota</taxon>
        <taxon>Flavobacteriia</taxon>
        <taxon>Flavobacteriales</taxon>
        <taxon>Flavobacteriaceae</taxon>
        <taxon>Flavobacterium</taxon>
    </lineage>
</organism>
<reference evidence="1 2" key="1">
    <citation type="submission" date="2020-10" db="EMBL/GenBank/DDBJ databases">
        <title>The genome sequence of Flavobacterium aquaticum 1Y8A.</title>
        <authorList>
            <person name="Liu Y."/>
        </authorList>
    </citation>
    <scope>NUCLEOTIDE SEQUENCE [LARGE SCALE GENOMIC DNA]</scope>
    <source>
        <strain evidence="1 2">1Y8A</strain>
    </source>
</reference>
<evidence type="ECO:0008006" key="3">
    <source>
        <dbReference type="Google" id="ProtNLM"/>
    </source>
</evidence>
<protein>
    <recommendedName>
        <fullName evidence="3">Outer membrane protein beta-barrel domain-containing protein</fullName>
    </recommendedName>
</protein>